<dbReference type="InterPro" id="IPR043502">
    <property type="entry name" value="DNA/RNA_pol_sf"/>
</dbReference>
<gene>
    <name evidence="3" type="primary">orf110</name>
</gene>
<protein>
    <submittedName>
        <fullName evidence="3">Uncharacterized protein</fullName>
    </submittedName>
</protein>
<dbReference type="RefSeq" id="YP_009327836.1">
    <property type="nucleotide sequence ID" value="NC_032064.1"/>
</dbReference>
<dbReference type="SUPFAM" id="SSF56672">
    <property type="entry name" value="DNA/RNA polymerases"/>
    <property type="match status" value="1"/>
</dbReference>
<evidence type="ECO:0000256" key="2">
    <source>
        <dbReference type="ARBA" id="ARBA00023128"/>
    </source>
</evidence>
<name>A0A1J0D075_9HYPO</name>
<dbReference type="Gene3D" id="3.90.1600.10">
    <property type="entry name" value="Palm domain of DNA polymerase"/>
    <property type="match status" value="1"/>
</dbReference>
<organism evidence="3">
    <name type="scientific">Epichloe festucae</name>
    <dbReference type="NCBI Taxonomy" id="35717"/>
    <lineage>
        <taxon>Eukaryota</taxon>
        <taxon>Fungi</taxon>
        <taxon>Dikarya</taxon>
        <taxon>Ascomycota</taxon>
        <taxon>Pezizomycotina</taxon>
        <taxon>Sordariomycetes</taxon>
        <taxon>Hypocreomycetidae</taxon>
        <taxon>Hypocreales</taxon>
        <taxon>Clavicipitaceae</taxon>
        <taxon>Epichloe</taxon>
    </lineage>
</organism>
<comment type="subcellular location">
    <subcellularLocation>
        <location evidence="1">Mitochondrion</location>
    </subcellularLocation>
</comment>
<dbReference type="EMBL" id="KX066186">
    <property type="protein sequence ID" value="APB96795.1"/>
    <property type="molecule type" value="Genomic_DNA"/>
</dbReference>
<dbReference type="GO" id="GO:0005739">
    <property type="term" value="C:mitochondrion"/>
    <property type="evidence" value="ECO:0007669"/>
    <property type="project" value="UniProtKB-SubCell"/>
</dbReference>
<dbReference type="GeneID" id="30513412"/>
<sequence>MAKIKLEILNKGGKIYYSDTDIIVTNIELPESMVNNKDIGKLKLEHKVKEAYFISNKTYCIIDNNDELTKKAKGVNRNQLTLKDYKDMYTKNKSITTVRKDFVRGKLKLN</sequence>
<keyword evidence="2 3" id="KW-0496">Mitochondrion</keyword>
<dbReference type="InterPro" id="IPR023211">
    <property type="entry name" value="DNA_pol_palm_dom_sf"/>
</dbReference>
<evidence type="ECO:0000313" key="3">
    <source>
        <dbReference type="EMBL" id="APB96795.1"/>
    </source>
</evidence>
<evidence type="ECO:0000256" key="1">
    <source>
        <dbReference type="ARBA" id="ARBA00004173"/>
    </source>
</evidence>
<reference evidence="3" key="1">
    <citation type="journal article" date="2017" name="Mycologia">
        <title>Epichloe hybrida sp. nov., an emerging model system for investigating fungal allopolyploidy.</title>
        <authorList>
            <person name="Campbell M.A."/>
            <person name="Tapper B.A."/>
            <person name="Johnson R.D."/>
            <person name="Mace W."/>
            <person name="Ram A."/>
            <person name="Lukito Y."/>
            <person name="Dupont P.-Y."/>
            <person name="Johnson L.J."/>
            <person name="Scott D.B."/>
            <person name="Ganley A.R.D."/>
            <person name="Cox M.P."/>
        </authorList>
    </citation>
    <scope>NUCLEOTIDE SEQUENCE</scope>
    <source>
        <strain evidence="3">AR5</strain>
    </source>
</reference>
<dbReference type="AlphaFoldDB" id="A0A1J0D075"/>
<accession>A0A1J0D075</accession>
<proteinExistence type="predicted"/>
<geneLocation type="mitochondrion" evidence="3"/>